<dbReference type="Gene3D" id="3.40.50.450">
    <property type="match status" value="1"/>
</dbReference>
<evidence type="ECO:0000256" key="1">
    <source>
        <dbReference type="ARBA" id="ARBA00006525"/>
    </source>
</evidence>
<feature type="signal peptide" evidence="3">
    <location>
        <begin position="1"/>
        <end position="21"/>
    </location>
</feature>
<evidence type="ECO:0000256" key="3">
    <source>
        <dbReference type="SAM" id="SignalP"/>
    </source>
</evidence>
<accession>A0A495XIS3</accession>
<keyword evidence="2" id="KW-0812">Transmembrane</keyword>
<dbReference type="NCBIfam" id="TIGR00732">
    <property type="entry name" value="dprA"/>
    <property type="match status" value="1"/>
</dbReference>
<keyword evidence="6" id="KW-1185">Reference proteome</keyword>
<proteinExistence type="inferred from homology"/>
<evidence type="ECO:0000313" key="5">
    <source>
        <dbReference type="EMBL" id="RKT73026.1"/>
    </source>
</evidence>
<keyword evidence="2" id="KW-0472">Membrane</keyword>
<name>A0A495XIS3_9PSEU</name>
<dbReference type="Proteomes" id="UP000272729">
    <property type="component" value="Unassembled WGS sequence"/>
</dbReference>
<protein>
    <submittedName>
        <fullName evidence="5">DNA processing protein</fullName>
    </submittedName>
</protein>
<evidence type="ECO:0000259" key="4">
    <source>
        <dbReference type="Pfam" id="PF02481"/>
    </source>
</evidence>
<dbReference type="Pfam" id="PF02481">
    <property type="entry name" value="DNA_processg_A"/>
    <property type="match status" value="1"/>
</dbReference>
<reference evidence="5 6" key="1">
    <citation type="submission" date="2018-10" db="EMBL/GenBank/DDBJ databases">
        <title>Sequencing the genomes of 1000 actinobacteria strains.</title>
        <authorList>
            <person name="Klenk H.-P."/>
        </authorList>
    </citation>
    <scope>NUCLEOTIDE SEQUENCE [LARGE SCALE GENOMIC DNA]</scope>
    <source>
        <strain evidence="5 6">DSM 43911</strain>
    </source>
</reference>
<sequence length="465" mass="47194">MAVGVAVVGGRVLAAVSAAVAAVAVVAAAVSAAAAVPVAVSAAAVPVAAVAVPVVAVVAAVVAVVASGGAAVGLVEVGVGWWVVGCDELRLARAYLSRVAEPPAPALARFVAEVGPVDAARRVRKGDVPESVANQTSARRDDYRAEEDLAEIDRLGGRLVVPEDDEWPEWPFNALTVAAAHGLRCGLAPLAVWVRGTGDLAALAERSVAVVGSRAATGYGQHVAAEFGFGLAEAGVTVVSGAAYGIDGAAHRGALAAGGPTIAVLACGVDIAYPAGHQRLLERIPHHGLVVSEYPPGCRPARYRFITRNRLIAALGEGTVVVEAGRRSGAKNTAASTAALGRVLMAVPGPVTSSTSSGCHDLLRSGEAQPVSSVAEIIESTGRLGVDLVEATRNTEVGLPQGEALRVYEALDLRTGASAEAISIESGVELSRVRALLPELELIDLAQRVDAGWKRSQEGVARGDT</sequence>
<dbReference type="PANTHER" id="PTHR43022">
    <property type="entry name" value="PROTEIN SMF"/>
    <property type="match status" value="1"/>
</dbReference>
<gene>
    <name evidence="5" type="ORF">DFJ66_6352</name>
</gene>
<keyword evidence="3" id="KW-0732">Signal</keyword>
<dbReference type="EMBL" id="RBXR01000001">
    <property type="protein sequence ID" value="RKT73026.1"/>
    <property type="molecule type" value="Genomic_DNA"/>
</dbReference>
<dbReference type="InterPro" id="IPR057666">
    <property type="entry name" value="DrpA_SLOG"/>
</dbReference>
<comment type="similarity">
    <text evidence="1">Belongs to the DprA/Smf family.</text>
</comment>
<comment type="caution">
    <text evidence="5">The sequence shown here is derived from an EMBL/GenBank/DDBJ whole genome shotgun (WGS) entry which is preliminary data.</text>
</comment>
<feature type="transmembrane region" description="Helical" evidence="2">
    <location>
        <begin position="52"/>
        <end position="84"/>
    </location>
</feature>
<dbReference type="SUPFAM" id="SSF102405">
    <property type="entry name" value="MCP/YpsA-like"/>
    <property type="match status" value="1"/>
</dbReference>
<evidence type="ECO:0000313" key="6">
    <source>
        <dbReference type="Proteomes" id="UP000272729"/>
    </source>
</evidence>
<feature type="domain" description="Smf/DprA SLOG" evidence="4">
    <location>
        <begin position="160"/>
        <end position="380"/>
    </location>
</feature>
<dbReference type="PANTHER" id="PTHR43022:SF1">
    <property type="entry name" value="PROTEIN SMF"/>
    <property type="match status" value="1"/>
</dbReference>
<dbReference type="GO" id="GO:0009294">
    <property type="term" value="P:DNA-mediated transformation"/>
    <property type="evidence" value="ECO:0007669"/>
    <property type="project" value="InterPro"/>
</dbReference>
<organism evidence="5 6">
    <name type="scientific">Saccharothrix variisporea</name>
    <dbReference type="NCBI Taxonomy" id="543527"/>
    <lineage>
        <taxon>Bacteria</taxon>
        <taxon>Bacillati</taxon>
        <taxon>Actinomycetota</taxon>
        <taxon>Actinomycetes</taxon>
        <taxon>Pseudonocardiales</taxon>
        <taxon>Pseudonocardiaceae</taxon>
        <taxon>Saccharothrix</taxon>
    </lineage>
</organism>
<dbReference type="InterPro" id="IPR003488">
    <property type="entry name" value="DprA"/>
</dbReference>
<feature type="chain" id="PRO_5038798317" evidence="3">
    <location>
        <begin position="22"/>
        <end position="465"/>
    </location>
</feature>
<dbReference type="AlphaFoldDB" id="A0A495XIS3"/>
<keyword evidence="2" id="KW-1133">Transmembrane helix</keyword>
<evidence type="ECO:0000256" key="2">
    <source>
        <dbReference type="SAM" id="Phobius"/>
    </source>
</evidence>